<evidence type="ECO:0000256" key="6">
    <source>
        <dbReference type="ARBA" id="ARBA00035137"/>
    </source>
</evidence>
<evidence type="ECO:0000313" key="9">
    <source>
        <dbReference type="EMBL" id="PHH72987.1"/>
    </source>
</evidence>
<reference evidence="9 10" key="1">
    <citation type="submission" date="2017-06" db="EMBL/GenBank/DDBJ databases">
        <title>Ant-infecting Ophiocordyceps genomes reveal a high diversity of potential behavioral manipulation genes and a possible major role for enterotoxins.</title>
        <authorList>
            <person name="De Bekker C."/>
            <person name="Evans H.C."/>
            <person name="Brachmann A."/>
            <person name="Hughes D.P."/>
        </authorList>
    </citation>
    <scope>NUCLEOTIDE SEQUENCE [LARGE SCALE GENOMIC DNA]</scope>
    <source>
        <strain evidence="9 10">Map16</strain>
    </source>
</reference>
<dbReference type="GO" id="GO:0003735">
    <property type="term" value="F:structural constituent of ribosome"/>
    <property type="evidence" value="ECO:0007669"/>
    <property type="project" value="InterPro"/>
</dbReference>
<dbReference type="GO" id="GO:0005763">
    <property type="term" value="C:mitochondrial small ribosomal subunit"/>
    <property type="evidence" value="ECO:0007669"/>
    <property type="project" value="InterPro"/>
</dbReference>
<dbReference type="CDD" id="cd23701">
    <property type="entry name" value="At1g26750"/>
    <property type="match status" value="1"/>
</dbReference>
<keyword evidence="4" id="KW-0496">Mitochondrion</keyword>
<comment type="caution">
    <text evidence="9">The sequence shown here is derived from an EMBL/GenBank/DDBJ whole genome shotgun (WGS) entry which is preliminary data.</text>
</comment>
<evidence type="ECO:0000313" key="10">
    <source>
        <dbReference type="Proteomes" id="UP000226431"/>
    </source>
</evidence>
<protein>
    <recommendedName>
        <fullName evidence="6">Small ribosomal subunit protein mS23</fullName>
    </recommendedName>
    <alternativeName>
        <fullName evidence="7">37S ribosomal protein S25, mitochondrial</fullName>
    </alternativeName>
</protein>
<dbReference type="Proteomes" id="UP000226431">
    <property type="component" value="Unassembled WGS sequence"/>
</dbReference>
<evidence type="ECO:0000256" key="8">
    <source>
        <dbReference type="SAM" id="MobiDB-lite"/>
    </source>
</evidence>
<evidence type="ECO:0000256" key="1">
    <source>
        <dbReference type="ARBA" id="ARBA00004173"/>
    </source>
</evidence>
<feature type="compositionally biased region" description="Low complexity" evidence="8">
    <location>
        <begin position="224"/>
        <end position="243"/>
    </location>
</feature>
<evidence type="ECO:0000256" key="4">
    <source>
        <dbReference type="ARBA" id="ARBA00023128"/>
    </source>
</evidence>
<gene>
    <name evidence="9" type="ORF">CDD80_4108</name>
</gene>
<evidence type="ECO:0000256" key="7">
    <source>
        <dbReference type="ARBA" id="ARBA00035421"/>
    </source>
</evidence>
<dbReference type="STRING" id="2004952.A0A2C5YW63"/>
<evidence type="ECO:0000256" key="2">
    <source>
        <dbReference type="ARBA" id="ARBA00009864"/>
    </source>
</evidence>
<comment type="subcellular location">
    <subcellularLocation>
        <location evidence="1">Mitochondrion</location>
    </subcellularLocation>
</comment>
<dbReference type="EMBL" id="NJES01000377">
    <property type="protein sequence ID" value="PHH72987.1"/>
    <property type="molecule type" value="Genomic_DNA"/>
</dbReference>
<proteinExistence type="inferred from homology"/>
<comment type="similarity">
    <text evidence="2">Belongs to the mitochondrion-specific ribosomal protein mS23 family.</text>
</comment>
<name>A0A2C5YW63_9HYPO</name>
<dbReference type="PANTHER" id="PTHR37799">
    <property type="entry name" value="37S RIBOSOMAL PROTEIN S25, MITOCHONDRIAL"/>
    <property type="match status" value="1"/>
</dbReference>
<keyword evidence="5" id="KW-0687">Ribonucleoprotein</keyword>
<evidence type="ECO:0000256" key="5">
    <source>
        <dbReference type="ARBA" id="ARBA00023274"/>
    </source>
</evidence>
<dbReference type="AlphaFoldDB" id="A0A2C5YW63"/>
<dbReference type="InterPro" id="IPR059242">
    <property type="entry name" value="mS23_dom"/>
</dbReference>
<dbReference type="OrthoDB" id="5542239at2759"/>
<dbReference type="PANTHER" id="PTHR37799:SF1">
    <property type="entry name" value="SMALL RIBOSOMAL SUBUNIT PROTEIN MS23"/>
    <property type="match status" value="1"/>
</dbReference>
<dbReference type="Pfam" id="PF13741">
    <property type="entry name" value="MRP-S25"/>
    <property type="match status" value="1"/>
</dbReference>
<dbReference type="InterPro" id="IPR016939">
    <property type="entry name" value="Ribosomal_mS23_fun"/>
</dbReference>
<feature type="region of interest" description="Disordered" evidence="8">
    <location>
        <begin position="224"/>
        <end position="256"/>
    </location>
</feature>
<keyword evidence="10" id="KW-1185">Reference proteome</keyword>
<organism evidence="9 10">
    <name type="scientific">Ophiocordyceps camponoti-rufipedis</name>
    <dbReference type="NCBI Taxonomy" id="2004952"/>
    <lineage>
        <taxon>Eukaryota</taxon>
        <taxon>Fungi</taxon>
        <taxon>Dikarya</taxon>
        <taxon>Ascomycota</taxon>
        <taxon>Pezizomycotina</taxon>
        <taxon>Sordariomycetes</taxon>
        <taxon>Hypocreomycetidae</taxon>
        <taxon>Hypocreales</taxon>
        <taxon>Ophiocordycipitaceae</taxon>
        <taxon>Ophiocordyceps</taxon>
    </lineage>
</organism>
<accession>A0A2C5YW63</accession>
<keyword evidence="3" id="KW-0689">Ribosomal protein</keyword>
<sequence>MTKFRHIRAANIYNAMDLQLSTRVLSAMVIGKPAWFDVVKSIPPTEAGIRPVMPRDWSSVTSRQPRNLYKPQKLLFLEDKLRNIFYRDHPWELARPRVIAETDGKDHLRCDWSKGLRQPGVGLSGECVIQRQIWLMENEQKSQDQAYDEARYEFYFLRQAEQIEQRIAVEEARHVGAYFGKSRLEIGMQLENEEFERWKAWAIRENNLIELMEKGLLDETIVGADAGAEPTPTETTDGEGAAENVAASTDDQKRKE</sequence>
<evidence type="ECO:0000256" key="3">
    <source>
        <dbReference type="ARBA" id="ARBA00022980"/>
    </source>
</evidence>